<feature type="transmembrane region" description="Helical" evidence="2">
    <location>
        <begin position="6"/>
        <end position="30"/>
    </location>
</feature>
<organism evidence="3">
    <name type="scientific">marine sediment metagenome</name>
    <dbReference type="NCBI Taxonomy" id="412755"/>
    <lineage>
        <taxon>unclassified sequences</taxon>
        <taxon>metagenomes</taxon>
        <taxon>ecological metagenomes</taxon>
    </lineage>
</organism>
<keyword evidence="2" id="KW-1133">Transmembrane helix</keyword>
<sequence length="88" mass="9776">MVNPVIVQALILVGMGIIVAIVLIFFGFALGRKTQGEAVLPMTDLFRSDEKPLEEDLFEKALLSPEEGGYTDDELDEMSRARPYEGMQ</sequence>
<comment type="caution">
    <text evidence="3">The sequence shown here is derived from an EMBL/GenBank/DDBJ whole genome shotgun (WGS) entry which is preliminary data.</text>
</comment>
<evidence type="ECO:0000313" key="3">
    <source>
        <dbReference type="EMBL" id="GAG99311.1"/>
    </source>
</evidence>
<evidence type="ECO:0000256" key="2">
    <source>
        <dbReference type="SAM" id="Phobius"/>
    </source>
</evidence>
<name>X1DSC4_9ZZZZ</name>
<feature type="region of interest" description="Disordered" evidence="1">
    <location>
        <begin position="64"/>
        <end position="88"/>
    </location>
</feature>
<dbReference type="EMBL" id="BART01022673">
    <property type="protein sequence ID" value="GAG99311.1"/>
    <property type="molecule type" value="Genomic_DNA"/>
</dbReference>
<gene>
    <name evidence="3" type="ORF">S01H4_41454</name>
</gene>
<dbReference type="AlphaFoldDB" id="X1DSC4"/>
<accession>X1DSC4</accession>
<evidence type="ECO:0000256" key="1">
    <source>
        <dbReference type="SAM" id="MobiDB-lite"/>
    </source>
</evidence>
<proteinExistence type="predicted"/>
<keyword evidence="2" id="KW-0472">Membrane</keyword>
<keyword evidence="2" id="KW-0812">Transmembrane</keyword>
<reference evidence="3" key="1">
    <citation type="journal article" date="2014" name="Front. Microbiol.">
        <title>High frequency of phylogenetically diverse reductive dehalogenase-homologous genes in deep subseafloor sedimentary metagenomes.</title>
        <authorList>
            <person name="Kawai M."/>
            <person name="Futagami T."/>
            <person name="Toyoda A."/>
            <person name="Takaki Y."/>
            <person name="Nishi S."/>
            <person name="Hori S."/>
            <person name="Arai W."/>
            <person name="Tsubouchi T."/>
            <person name="Morono Y."/>
            <person name="Uchiyama I."/>
            <person name="Ito T."/>
            <person name="Fujiyama A."/>
            <person name="Inagaki F."/>
            <person name="Takami H."/>
        </authorList>
    </citation>
    <scope>NUCLEOTIDE SEQUENCE</scope>
    <source>
        <strain evidence="3">Expedition CK06-06</strain>
    </source>
</reference>
<feature type="compositionally biased region" description="Basic and acidic residues" evidence="1">
    <location>
        <begin position="77"/>
        <end position="88"/>
    </location>
</feature>
<protein>
    <submittedName>
        <fullName evidence="3">Uncharacterized protein</fullName>
    </submittedName>
</protein>